<gene>
    <name evidence="2" type="ORF">ABS648_07685</name>
</gene>
<organism evidence="2">
    <name type="scientific">Pseudomonas solani</name>
    <dbReference type="NCBI Taxonomy" id="2731552"/>
    <lineage>
        <taxon>Bacteria</taxon>
        <taxon>Pseudomonadati</taxon>
        <taxon>Pseudomonadota</taxon>
        <taxon>Gammaproteobacteria</taxon>
        <taxon>Pseudomonadales</taxon>
        <taxon>Pseudomonadaceae</taxon>
        <taxon>Pseudomonas</taxon>
    </lineage>
</organism>
<dbReference type="PANTHER" id="PTHR42815:SF2">
    <property type="entry name" value="FAD-BINDING, PUTATIVE (AFU_ORTHOLOGUE AFUA_6G07600)-RELATED"/>
    <property type="match status" value="1"/>
</dbReference>
<dbReference type="AlphaFoldDB" id="A0AAU7Y9I8"/>
<sequence>MPNHRIQSLSALRQLISEPPALMKKRLQPVIDAHCLTIIRNASVCTVGLAGADSDIAFLDLHATPVILAEGNRIRLAWPSGLHLPRIDGQTPRPCSLLFIMPGIGFALRANGRCHPRGVEAGVVLEFQADALFLHCSRAMVRADFWTPREHLDGWPAERGEGALSDAAQAFIARSPYLLMLTRNAEGATEISPRGDPEGFIGVIDGQWLLIPERPGNKVAVSLSNILACDELKLAFLLPGSATVLSVTGRAQVSADPQLLGPLSVNGKAPVLGTLVEVERFAFVEAPELVEAGLWRPETHLAPSDIPSFPKMLAEHMNGTGLLGKATTLVVDAVVRHDLKHLY</sequence>
<dbReference type="InterPro" id="IPR011576">
    <property type="entry name" value="Pyridox_Oxase_N"/>
</dbReference>
<dbReference type="PANTHER" id="PTHR42815">
    <property type="entry name" value="FAD-BINDING, PUTATIVE (AFU_ORTHOLOGUE AFUA_6G07600)-RELATED"/>
    <property type="match status" value="1"/>
</dbReference>
<dbReference type="Pfam" id="PF01243">
    <property type="entry name" value="PNPOx_N"/>
    <property type="match status" value="1"/>
</dbReference>
<dbReference type="RefSeq" id="WP_350447976.1">
    <property type="nucleotide sequence ID" value="NZ_CP158373.1"/>
</dbReference>
<feature type="domain" description="Pyridoxamine 5'-phosphate oxidase N-terminal" evidence="1">
    <location>
        <begin position="165"/>
        <end position="263"/>
    </location>
</feature>
<dbReference type="EMBL" id="CP158373">
    <property type="protein sequence ID" value="XBY65636.1"/>
    <property type="molecule type" value="Genomic_DNA"/>
</dbReference>
<dbReference type="Gene3D" id="2.30.110.10">
    <property type="entry name" value="Electron Transport, Fmn-binding Protein, Chain A"/>
    <property type="match status" value="1"/>
</dbReference>
<name>A0AAU7Y9I8_9PSED</name>
<dbReference type="SUPFAM" id="SSF50475">
    <property type="entry name" value="FMN-binding split barrel"/>
    <property type="match status" value="1"/>
</dbReference>
<dbReference type="InterPro" id="IPR012349">
    <property type="entry name" value="Split_barrel_FMN-bd"/>
</dbReference>
<evidence type="ECO:0000259" key="1">
    <source>
        <dbReference type="Pfam" id="PF01243"/>
    </source>
</evidence>
<accession>A0AAU7Y9I8</accession>
<evidence type="ECO:0000313" key="2">
    <source>
        <dbReference type="EMBL" id="XBY65636.1"/>
    </source>
</evidence>
<proteinExistence type="predicted"/>
<reference evidence="2" key="1">
    <citation type="submission" date="2023-08" db="EMBL/GenBank/DDBJ databases">
        <title>Increased levels of nutrients transform a symbiont into a lethal pathobiont.</title>
        <authorList>
            <person name="Lachnit T."/>
            <person name="Ulrich L."/>
            <person name="Willmer F.M."/>
            <person name="Hasenbein T."/>
            <person name="Steiner L.X."/>
            <person name="Wolters M."/>
            <person name="Herbst E.M."/>
            <person name="Deines P."/>
        </authorList>
    </citation>
    <scope>NUCLEOTIDE SEQUENCE</scope>
    <source>
        <strain evidence="2">T3</strain>
    </source>
</reference>
<protein>
    <submittedName>
        <fullName evidence="2">Pyridoxamine 5'-phosphate oxidase family protein</fullName>
    </submittedName>
</protein>